<feature type="transmembrane region" description="Helical" evidence="2">
    <location>
        <begin position="331"/>
        <end position="348"/>
    </location>
</feature>
<feature type="transmembrane region" description="Helical" evidence="2">
    <location>
        <begin position="143"/>
        <end position="161"/>
    </location>
</feature>
<keyword evidence="2" id="KW-0472">Membrane</keyword>
<accession>A0A077ZWK6</accession>
<feature type="region of interest" description="Disordered" evidence="1">
    <location>
        <begin position="29"/>
        <end position="55"/>
    </location>
</feature>
<feature type="transmembrane region" description="Helical" evidence="2">
    <location>
        <begin position="360"/>
        <end position="380"/>
    </location>
</feature>
<feature type="transmembrane region" description="Helical" evidence="2">
    <location>
        <begin position="110"/>
        <end position="128"/>
    </location>
</feature>
<evidence type="ECO:0000256" key="2">
    <source>
        <dbReference type="SAM" id="Phobius"/>
    </source>
</evidence>
<keyword evidence="2" id="KW-1133">Transmembrane helix</keyword>
<organism evidence="3 4">
    <name type="scientific">Stylonychia lemnae</name>
    <name type="common">Ciliate</name>
    <dbReference type="NCBI Taxonomy" id="5949"/>
    <lineage>
        <taxon>Eukaryota</taxon>
        <taxon>Sar</taxon>
        <taxon>Alveolata</taxon>
        <taxon>Ciliophora</taxon>
        <taxon>Intramacronucleata</taxon>
        <taxon>Spirotrichea</taxon>
        <taxon>Stichotrichia</taxon>
        <taxon>Sporadotrichida</taxon>
        <taxon>Oxytrichidae</taxon>
        <taxon>Stylonychinae</taxon>
        <taxon>Stylonychia</taxon>
    </lineage>
</organism>
<feature type="transmembrane region" description="Helical" evidence="2">
    <location>
        <begin position="231"/>
        <end position="248"/>
    </location>
</feature>
<dbReference type="Proteomes" id="UP000039865">
    <property type="component" value="Unassembled WGS sequence"/>
</dbReference>
<proteinExistence type="predicted"/>
<feature type="transmembrane region" description="Helical" evidence="2">
    <location>
        <begin position="386"/>
        <end position="404"/>
    </location>
</feature>
<gene>
    <name evidence="3" type="primary">Contig4864.g5200</name>
    <name evidence="3" type="ORF">STYLEM_1811</name>
</gene>
<feature type="transmembrane region" description="Helical" evidence="2">
    <location>
        <begin position="268"/>
        <end position="285"/>
    </location>
</feature>
<feature type="transmembrane region" description="Helical" evidence="2">
    <location>
        <begin position="173"/>
        <end position="196"/>
    </location>
</feature>
<feature type="compositionally biased region" description="Basic and acidic residues" evidence="1">
    <location>
        <begin position="29"/>
        <end position="39"/>
    </location>
</feature>
<protein>
    <recommendedName>
        <fullName evidence="5">EamA domain-containing protein</fullName>
    </recommendedName>
</protein>
<evidence type="ECO:0000313" key="3">
    <source>
        <dbReference type="EMBL" id="CDW72846.1"/>
    </source>
</evidence>
<feature type="transmembrane region" description="Helical" evidence="2">
    <location>
        <begin position="202"/>
        <end position="219"/>
    </location>
</feature>
<keyword evidence="4" id="KW-1185">Reference proteome</keyword>
<reference evidence="3 4" key="1">
    <citation type="submission" date="2014-06" db="EMBL/GenBank/DDBJ databases">
        <authorList>
            <person name="Swart Estienne"/>
        </authorList>
    </citation>
    <scope>NUCLEOTIDE SEQUENCE [LARGE SCALE GENOMIC DNA]</scope>
    <source>
        <strain evidence="3 4">130c</strain>
    </source>
</reference>
<dbReference type="AlphaFoldDB" id="A0A077ZWK6"/>
<dbReference type="InParanoid" id="A0A077ZWK6"/>
<evidence type="ECO:0000313" key="4">
    <source>
        <dbReference type="Proteomes" id="UP000039865"/>
    </source>
</evidence>
<sequence>MYDPSKYSQSSSSKFSALLSQRQLADKFNKNNNDYDMRSNRSGRSGFGAGVSKNGDDFDRNEMEMMVMQGAADIIRQEYIAEPTKRNSLFNENADKLPVTHIKTISPRIYFIKMVIAMISFGLNTILFKEMYQHYRHTIWEDIYGRGIMFFVCSILQYLIQKEDMSVFDLRPTIRYAFFVRVICISLSYIFLFVAVQQASSFAYIALIISLLPPTQKVAQRYAMIEKKYSGWDLLASIVAIGGLAFLYKGNAKFTNHHTENYDNMKAFIYGILTIIFWGFGNVILQKQKSYINHHVDTFYVGLFTALIIPAFILGFFSLNPTRLTYEWIQFGYFILSGFLWWIFHSMFTDVMENDTKNEYLPLIYIYFVMTVFVDGFGHSQPLDNVQIIASVLIIGPNIALLILRKLNLIHG</sequence>
<feature type="transmembrane region" description="Helical" evidence="2">
    <location>
        <begin position="297"/>
        <end position="319"/>
    </location>
</feature>
<name>A0A077ZWK6_STYLE</name>
<evidence type="ECO:0000256" key="1">
    <source>
        <dbReference type="SAM" id="MobiDB-lite"/>
    </source>
</evidence>
<keyword evidence="2" id="KW-0812">Transmembrane</keyword>
<evidence type="ECO:0008006" key="5">
    <source>
        <dbReference type="Google" id="ProtNLM"/>
    </source>
</evidence>
<dbReference type="EMBL" id="CCKQ01001720">
    <property type="protein sequence ID" value="CDW72846.1"/>
    <property type="molecule type" value="Genomic_DNA"/>
</dbReference>